<dbReference type="Pfam" id="PF15479">
    <property type="entry name" value="DUF4639"/>
    <property type="match status" value="1"/>
</dbReference>
<reference evidence="2 3" key="1">
    <citation type="journal article" date="2024" name="Proc. Natl. Acad. Sci. U.S.A.">
        <title>The genetic regulatory architecture and epigenomic basis for age-related changes in rattlesnake venom.</title>
        <authorList>
            <person name="Hogan M.P."/>
            <person name="Holding M.L."/>
            <person name="Nystrom G.S."/>
            <person name="Colston T.J."/>
            <person name="Bartlett D.A."/>
            <person name="Mason A.J."/>
            <person name="Ellsworth S.A."/>
            <person name="Rautsaw R.M."/>
            <person name="Lawrence K.C."/>
            <person name="Strickland J.L."/>
            <person name="He B."/>
            <person name="Fraser P."/>
            <person name="Margres M.J."/>
            <person name="Gilbert D.M."/>
            <person name="Gibbs H.L."/>
            <person name="Parkinson C.L."/>
            <person name="Rokyta D.R."/>
        </authorList>
    </citation>
    <scope>NUCLEOTIDE SEQUENCE [LARGE SCALE GENOMIC DNA]</scope>
    <source>
        <strain evidence="2">DRR0105</strain>
    </source>
</reference>
<keyword evidence="3" id="KW-1185">Reference proteome</keyword>
<evidence type="ECO:0000313" key="2">
    <source>
        <dbReference type="EMBL" id="KAK9398489.1"/>
    </source>
</evidence>
<name>A0AAW1B8M5_CROAD</name>
<evidence type="ECO:0000256" key="1">
    <source>
        <dbReference type="SAM" id="MobiDB-lite"/>
    </source>
</evidence>
<evidence type="ECO:0000313" key="3">
    <source>
        <dbReference type="Proteomes" id="UP001474421"/>
    </source>
</evidence>
<feature type="region of interest" description="Disordered" evidence="1">
    <location>
        <begin position="332"/>
        <end position="396"/>
    </location>
</feature>
<dbReference type="AlphaFoldDB" id="A0AAW1B8M5"/>
<dbReference type="PANTHER" id="PTHR34438:SF1">
    <property type="entry name" value="CHROMOSOME 2 OPEN READING FRAME 81"/>
    <property type="match status" value="1"/>
</dbReference>
<organism evidence="2 3">
    <name type="scientific">Crotalus adamanteus</name>
    <name type="common">Eastern diamondback rattlesnake</name>
    <dbReference type="NCBI Taxonomy" id="8729"/>
    <lineage>
        <taxon>Eukaryota</taxon>
        <taxon>Metazoa</taxon>
        <taxon>Chordata</taxon>
        <taxon>Craniata</taxon>
        <taxon>Vertebrata</taxon>
        <taxon>Euteleostomi</taxon>
        <taxon>Lepidosauria</taxon>
        <taxon>Squamata</taxon>
        <taxon>Bifurcata</taxon>
        <taxon>Unidentata</taxon>
        <taxon>Episquamata</taxon>
        <taxon>Toxicofera</taxon>
        <taxon>Serpentes</taxon>
        <taxon>Colubroidea</taxon>
        <taxon>Viperidae</taxon>
        <taxon>Crotalinae</taxon>
        <taxon>Crotalus</taxon>
    </lineage>
</organism>
<comment type="caution">
    <text evidence="2">The sequence shown here is derived from an EMBL/GenBank/DDBJ whole genome shotgun (WGS) entry which is preliminary data.</text>
</comment>
<protein>
    <submittedName>
        <fullName evidence="2">Uncharacterized protein</fullName>
    </submittedName>
</protein>
<sequence length="477" mass="51382">MASRDRVAQAKSRAERSRPPTVPVPQVEIVPGRLSEGEWLSLLASEEAEDAVGDLLAALLDQVLGGCYKVYLARQRVPYVIAQAREAMLQIVEWRFLARDAGESDVPADPAWQEDEEPAAAVPDSWAQGSVPLLQTVPSPEGEVPAGKAPSGEAPTLPGLPGEEATEAELPLPWGEEGPPEPFLLATQPPRPKSRRRLPKGRAESPPAPRAAPAQLPFKGRQPPCGPSLPWAGALGSRKKMVSEQEQLWRKVPQGPLESSSLRLLGSTQPLLPSSCSNLLRIQMGRPPNIKDVFYDEMGNVTLVPQLEPARLPKRWIKPTVEVVDPYVESRRQETMKMVSGRCKRPRPPKGPAAAKRAPVDRSSLLAHAGPEPEGPSEAAQEARREQAAYSPLPPGKTLEPTSFVFVKPTVLVETVDLAPGVSLRRGGAGPLNDHLQPVVGAEEVTDAGGSFPSRAKGPYLQEPLLLPHLCPRAVLG</sequence>
<dbReference type="Proteomes" id="UP001474421">
    <property type="component" value="Unassembled WGS sequence"/>
</dbReference>
<feature type="compositionally biased region" description="Low complexity" evidence="1">
    <location>
        <begin position="168"/>
        <end position="177"/>
    </location>
</feature>
<gene>
    <name evidence="2" type="ORF">NXF25_013458</name>
</gene>
<feature type="region of interest" description="Disordered" evidence="1">
    <location>
        <begin position="104"/>
        <end position="247"/>
    </location>
</feature>
<feature type="region of interest" description="Disordered" evidence="1">
    <location>
        <begin position="1"/>
        <end position="26"/>
    </location>
</feature>
<dbReference type="InterPro" id="IPR028042">
    <property type="entry name" value="DUF4639"/>
</dbReference>
<dbReference type="EMBL" id="JAOTOJ010000007">
    <property type="protein sequence ID" value="KAK9398489.1"/>
    <property type="molecule type" value="Genomic_DNA"/>
</dbReference>
<feature type="compositionally biased region" description="Basic and acidic residues" evidence="1">
    <location>
        <begin position="1"/>
        <end position="18"/>
    </location>
</feature>
<dbReference type="PANTHER" id="PTHR34438">
    <property type="entry name" value="SI:DKEY-97L20.6"/>
    <property type="match status" value="1"/>
</dbReference>
<accession>A0AAW1B8M5</accession>
<proteinExistence type="predicted"/>